<dbReference type="KEGG" id="cki:Calkr_0319"/>
<dbReference type="EMBL" id="CP002326">
    <property type="protein sequence ID" value="ADQ39879.1"/>
    <property type="molecule type" value="Genomic_DNA"/>
</dbReference>
<sequence length="67" mass="8001">MNFNKLLRARLQALLFLFFETELISFDLTESYDLLRNWSLTLYIGKLYNYLMKVKIFCNLGSMVHSV</sequence>
<organism evidence="1 2">
    <name type="scientific">Caldicellulosiruptor acetigenus (strain ATCC 700853 / DSM 12137 / I77R1B)</name>
    <name type="common">Caldicellulosiruptor kristjanssonii</name>
    <dbReference type="NCBI Taxonomy" id="632335"/>
    <lineage>
        <taxon>Bacteria</taxon>
        <taxon>Bacillati</taxon>
        <taxon>Bacillota</taxon>
        <taxon>Bacillota incertae sedis</taxon>
        <taxon>Caldicellulosiruptorales</taxon>
        <taxon>Caldicellulosiruptoraceae</taxon>
        <taxon>Caldicellulosiruptor</taxon>
    </lineage>
</organism>
<name>E4S831_CALA7</name>
<evidence type="ECO:0000313" key="2">
    <source>
        <dbReference type="Proteomes" id="UP000009256"/>
    </source>
</evidence>
<gene>
    <name evidence="1" type="ordered locus">Calkr_0319</name>
</gene>
<dbReference type="HOGENOM" id="CLU_2804323_0_0_9"/>
<dbReference type="AlphaFoldDB" id="E4S831"/>
<dbReference type="Proteomes" id="UP000009256">
    <property type="component" value="Chromosome"/>
</dbReference>
<accession>E4S831</accession>
<reference key="1">
    <citation type="submission" date="2010-11" db="EMBL/GenBank/DDBJ databases">
        <title>Complete sequence of chromosome of Caldicellulosiruptor kristjanssonii 177R1B.</title>
        <authorList>
            <consortium name="US DOE Joint Genome Institute"/>
            <person name="Lucas S."/>
            <person name="Copeland A."/>
            <person name="Lapidus A."/>
            <person name="Cheng J.-F."/>
            <person name="Bruce D."/>
            <person name="Goodwin L."/>
            <person name="Pitluck S."/>
            <person name="Davenport K."/>
            <person name="Detter J.C."/>
            <person name="Han C."/>
            <person name="Tapia R."/>
            <person name="Land M."/>
            <person name="Hauser L."/>
            <person name="Jeffries C."/>
            <person name="Kyrpides N."/>
            <person name="Ivanova N."/>
            <person name="Mikhailova N."/>
            <person name="Blumer-Schuette S.E."/>
            <person name="Kelly R.M."/>
            <person name="Woyke T."/>
        </authorList>
    </citation>
    <scope>NUCLEOTIDE SEQUENCE</scope>
    <source>
        <strain>177R1B</strain>
    </source>
</reference>
<protein>
    <submittedName>
        <fullName evidence="1">Uncharacterized protein</fullName>
    </submittedName>
</protein>
<reference evidence="1 2" key="2">
    <citation type="journal article" date="2011" name="J. Bacteriol.">
        <title>Complete genome sequences for the anaerobic, extremely thermophilic plant biomass-degrading bacteria Caldicellulosiruptor hydrothermalis, Caldicellulosiruptor kristjanssonii, Caldicellulosiruptor kronotskyensis, Caldicellulosiruptor owensenis, and Caldicellulosiruptor lactoaceticus.</title>
        <authorList>
            <person name="Blumer-Schuette S.E."/>
            <person name="Ozdemir I."/>
            <person name="Mistry D."/>
            <person name="Lucas S."/>
            <person name="Lapidus A."/>
            <person name="Cheng J.F."/>
            <person name="Goodwin L.A."/>
            <person name="Pitluck S."/>
            <person name="Land M.L."/>
            <person name="Hauser L.J."/>
            <person name="Woyke T."/>
            <person name="Mikhailova N."/>
            <person name="Pati A."/>
            <person name="Kyrpides N.C."/>
            <person name="Ivanova N."/>
            <person name="Detter J.C."/>
            <person name="Walston-Davenport K."/>
            <person name="Han S."/>
            <person name="Adams M.W."/>
            <person name="Kelly R.M."/>
        </authorList>
    </citation>
    <scope>NUCLEOTIDE SEQUENCE [LARGE SCALE GENOMIC DNA]</scope>
    <source>
        <strain evidence="2">ATCC 700853 / DSM 12137 / I77R1B</strain>
    </source>
</reference>
<evidence type="ECO:0000313" key="1">
    <source>
        <dbReference type="EMBL" id="ADQ39879.1"/>
    </source>
</evidence>
<proteinExistence type="predicted"/>
<keyword evidence="2" id="KW-1185">Reference proteome</keyword>